<comment type="caution">
    <text evidence="4">The sequence shown here is derived from an EMBL/GenBank/DDBJ whole genome shotgun (WGS) entry which is preliminary data.</text>
</comment>
<keyword evidence="2" id="KW-0413">Isomerase</keyword>
<organism evidence="4">
    <name type="scientific">Staphylothermus marinus</name>
    <dbReference type="NCBI Taxonomy" id="2280"/>
    <lineage>
        <taxon>Archaea</taxon>
        <taxon>Thermoproteota</taxon>
        <taxon>Thermoprotei</taxon>
        <taxon>Desulfurococcales</taxon>
        <taxon>Desulfurococcaceae</taxon>
        <taxon>Staphylothermus</taxon>
    </lineage>
</organism>
<feature type="domain" description="TRUD" evidence="3">
    <location>
        <begin position="169"/>
        <end position="366"/>
    </location>
</feature>
<gene>
    <name evidence="4" type="primary">truD</name>
    <name evidence="4" type="ORF">ENU14_02255</name>
</gene>
<name>A0A7C4D9P3_STAMA</name>
<reference evidence="4" key="1">
    <citation type="journal article" date="2020" name="mSystems">
        <title>Genome- and Community-Level Interaction Insights into Carbon Utilization and Element Cycling Functions of Hydrothermarchaeota in Hydrothermal Sediment.</title>
        <authorList>
            <person name="Zhou Z."/>
            <person name="Liu Y."/>
            <person name="Xu W."/>
            <person name="Pan J."/>
            <person name="Luo Z.H."/>
            <person name="Li M."/>
        </authorList>
    </citation>
    <scope>NUCLEOTIDE SEQUENCE [LARGE SCALE GENOMIC DNA]</scope>
    <source>
        <strain evidence="4">SpSt-642</strain>
    </source>
</reference>
<dbReference type="Pfam" id="PF01142">
    <property type="entry name" value="TruD"/>
    <property type="match status" value="1"/>
</dbReference>
<evidence type="ECO:0000259" key="3">
    <source>
        <dbReference type="PROSITE" id="PS50984"/>
    </source>
</evidence>
<evidence type="ECO:0000256" key="2">
    <source>
        <dbReference type="ARBA" id="ARBA00023235"/>
    </source>
</evidence>
<dbReference type="GO" id="GO:0001522">
    <property type="term" value="P:pseudouridine synthesis"/>
    <property type="evidence" value="ECO:0007669"/>
    <property type="project" value="InterPro"/>
</dbReference>
<proteinExistence type="inferred from homology"/>
<dbReference type="GO" id="GO:0009982">
    <property type="term" value="F:pseudouridine synthase activity"/>
    <property type="evidence" value="ECO:0007669"/>
    <property type="project" value="InterPro"/>
</dbReference>
<dbReference type="PROSITE" id="PS50984">
    <property type="entry name" value="TRUD"/>
    <property type="match status" value="1"/>
</dbReference>
<dbReference type="PANTHER" id="PTHR13326:SF21">
    <property type="entry name" value="PSEUDOURIDYLATE SYNTHASE PUS7L"/>
    <property type="match status" value="1"/>
</dbReference>
<dbReference type="InterPro" id="IPR001656">
    <property type="entry name" value="PsdUridine_synth_TruD"/>
</dbReference>
<dbReference type="PANTHER" id="PTHR13326">
    <property type="entry name" value="TRNA PSEUDOURIDINE SYNTHASE D"/>
    <property type="match status" value="1"/>
</dbReference>
<accession>A0A7C4D9P3</accession>
<dbReference type="AlphaFoldDB" id="A0A7C4D9P3"/>
<evidence type="ECO:0000313" key="4">
    <source>
        <dbReference type="EMBL" id="HGM58393.1"/>
    </source>
</evidence>
<dbReference type="SUPFAM" id="SSF55120">
    <property type="entry name" value="Pseudouridine synthase"/>
    <property type="match status" value="1"/>
</dbReference>
<sequence>MIRNYFNKLDYAIGAEYYLTNEKVNREFTMNSNNFYVDEIVNLSDLGFNQRSGNYIVFKLLKKNIDTYTALIDISGRIKIPFENILFLGLKDKYATTTQYIFIKKELVDPSELINIEHSSYKLLFQGYVNRKPRKTDLIGNKFKVIIENLDDKNTCVLKNILMKIDQYGLPSYYGYQRFGVKRFNSHILGKYLVLNRIDLFLHELLYSIYPCEETESILKRIENEFDSFIIERIVYRTSSLSKAVEKVNKQLRNLLIDAYGSYLYNLLLNNIIDKHGWSSLDKDYPTIGCIDYFEEYYRNIVLVESIPENSIYLFKCWFRHGLFKPREIFLSRINNNSVLIEFKLERGFYASIVLRELFKDNLIFC</sequence>
<dbReference type="Gene3D" id="3.30.2350.20">
    <property type="entry name" value="TruD, catalytic domain"/>
    <property type="match status" value="1"/>
</dbReference>
<dbReference type="InterPro" id="IPR042214">
    <property type="entry name" value="TruD_catalytic"/>
</dbReference>
<dbReference type="EMBL" id="DTBJ01000016">
    <property type="protein sequence ID" value="HGM58393.1"/>
    <property type="molecule type" value="Genomic_DNA"/>
</dbReference>
<dbReference type="GO" id="GO:0003723">
    <property type="term" value="F:RNA binding"/>
    <property type="evidence" value="ECO:0007669"/>
    <property type="project" value="InterPro"/>
</dbReference>
<dbReference type="InterPro" id="IPR011760">
    <property type="entry name" value="PsdUridine_synth_TruD_insert"/>
</dbReference>
<protein>
    <submittedName>
        <fullName evidence="4">tRNA pseudouridine(13) synthase TruD</fullName>
    </submittedName>
</protein>
<evidence type="ECO:0000256" key="1">
    <source>
        <dbReference type="ARBA" id="ARBA00007953"/>
    </source>
</evidence>
<dbReference type="InterPro" id="IPR020103">
    <property type="entry name" value="PsdUridine_synth_cat_dom_sf"/>
</dbReference>
<comment type="similarity">
    <text evidence="1">Belongs to the pseudouridine synthase TruD family.</text>
</comment>